<organism evidence="2">
    <name type="scientific">Hexamita inflata</name>
    <dbReference type="NCBI Taxonomy" id="28002"/>
    <lineage>
        <taxon>Eukaryota</taxon>
        <taxon>Metamonada</taxon>
        <taxon>Diplomonadida</taxon>
        <taxon>Hexamitidae</taxon>
        <taxon>Hexamitinae</taxon>
        <taxon>Hexamita</taxon>
    </lineage>
</organism>
<keyword evidence="1" id="KW-0472">Membrane</keyword>
<name>A0AA86RJ28_9EUKA</name>
<protein>
    <submittedName>
        <fullName evidence="3">Hypothetical_protein</fullName>
    </submittedName>
</protein>
<evidence type="ECO:0000313" key="3">
    <source>
        <dbReference type="EMBL" id="CAL5984957.1"/>
    </source>
</evidence>
<feature type="transmembrane region" description="Helical" evidence="1">
    <location>
        <begin position="78"/>
        <end position="102"/>
    </location>
</feature>
<proteinExistence type="predicted"/>
<gene>
    <name evidence="2" type="ORF">HINF_LOCUS66651</name>
    <name evidence="3" type="ORF">HINF_LOCUS8418</name>
</gene>
<evidence type="ECO:0000256" key="1">
    <source>
        <dbReference type="SAM" id="Phobius"/>
    </source>
</evidence>
<keyword evidence="1" id="KW-1133">Transmembrane helix</keyword>
<reference evidence="3 4" key="2">
    <citation type="submission" date="2024-07" db="EMBL/GenBank/DDBJ databases">
        <authorList>
            <person name="Akdeniz Z."/>
        </authorList>
    </citation>
    <scope>NUCLEOTIDE SEQUENCE [LARGE SCALE GENOMIC DNA]</scope>
</reference>
<dbReference type="EMBL" id="CATOUU010001186">
    <property type="protein sequence ID" value="CAI9979006.1"/>
    <property type="molecule type" value="Genomic_DNA"/>
</dbReference>
<dbReference type="Proteomes" id="UP001642409">
    <property type="component" value="Unassembled WGS sequence"/>
</dbReference>
<sequence>MQAFYDAIGVFPFRNNLSMIISTYQQTSEIVHLQCISIVNGKEINNCMEPIDPVNPVDPVDPVDPIDPINPKKQSNTWWIILISCLLGAVVIAIIIWVIYYIKKHKGYKSVDNNTLGLAPDYCEI</sequence>
<evidence type="ECO:0000313" key="4">
    <source>
        <dbReference type="Proteomes" id="UP001642409"/>
    </source>
</evidence>
<evidence type="ECO:0000313" key="2">
    <source>
        <dbReference type="EMBL" id="CAI9979006.1"/>
    </source>
</evidence>
<keyword evidence="4" id="KW-1185">Reference proteome</keyword>
<reference evidence="2" key="1">
    <citation type="submission" date="2023-06" db="EMBL/GenBank/DDBJ databases">
        <authorList>
            <person name="Kurt Z."/>
        </authorList>
    </citation>
    <scope>NUCLEOTIDE SEQUENCE</scope>
</reference>
<accession>A0AA86RJ28</accession>
<dbReference type="EMBL" id="CAXDID020000017">
    <property type="protein sequence ID" value="CAL5984957.1"/>
    <property type="molecule type" value="Genomic_DNA"/>
</dbReference>
<keyword evidence="1" id="KW-0812">Transmembrane</keyword>
<dbReference type="AlphaFoldDB" id="A0AA86RJ28"/>
<comment type="caution">
    <text evidence="2">The sequence shown here is derived from an EMBL/GenBank/DDBJ whole genome shotgun (WGS) entry which is preliminary data.</text>
</comment>